<reference evidence="2 3" key="1">
    <citation type="journal article" date="2019" name="Genome Biol. Evol.">
        <title>Insights into the evolution of the New World diploid cottons (Gossypium, subgenus Houzingenia) based on genome sequencing.</title>
        <authorList>
            <person name="Grover C.E."/>
            <person name="Arick M.A. 2nd"/>
            <person name="Thrash A."/>
            <person name="Conover J.L."/>
            <person name="Sanders W.S."/>
            <person name="Peterson D.G."/>
            <person name="Frelichowski J.E."/>
            <person name="Scheffler J.A."/>
            <person name="Scheffler B.E."/>
            <person name="Wendel J.F."/>
        </authorList>
    </citation>
    <scope>NUCLEOTIDE SEQUENCE [LARGE SCALE GENOMIC DNA]</scope>
    <source>
        <strain evidence="2">27</strain>
        <tissue evidence="2">Leaf</tissue>
    </source>
</reference>
<accession>A0A7J8RW32</accession>
<comment type="caution">
    <text evidence="2">The sequence shown here is derived from an EMBL/GenBank/DDBJ whole genome shotgun (WGS) entry which is preliminary data.</text>
</comment>
<keyword evidence="1" id="KW-1133">Transmembrane helix</keyword>
<keyword evidence="1" id="KW-0472">Membrane</keyword>
<evidence type="ECO:0000313" key="3">
    <source>
        <dbReference type="Proteomes" id="UP000593561"/>
    </source>
</evidence>
<protein>
    <submittedName>
        <fullName evidence="2">Uncharacterized protein</fullName>
    </submittedName>
</protein>
<evidence type="ECO:0000256" key="1">
    <source>
        <dbReference type="SAM" id="Phobius"/>
    </source>
</evidence>
<proteinExistence type="predicted"/>
<gene>
    <name evidence="2" type="ORF">Godav_027449</name>
</gene>
<dbReference type="AlphaFoldDB" id="A0A7J8RW32"/>
<feature type="transmembrane region" description="Helical" evidence="1">
    <location>
        <begin position="9"/>
        <end position="26"/>
    </location>
</feature>
<evidence type="ECO:0000313" key="2">
    <source>
        <dbReference type="EMBL" id="MBA0618054.1"/>
    </source>
</evidence>
<dbReference type="Proteomes" id="UP000593561">
    <property type="component" value="Unassembled WGS sequence"/>
</dbReference>
<sequence>MSRNNKEIVAYKLLIVLWMMFLSYLVCGW</sequence>
<dbReference type="EMBL" id="JABFAC010000007">
    <property type="protein sequence ID" value="MBA0618054.1"/>
    <property type="molecule type" value="Genomic_DNA"/>
</dbReference>
<keyword evidence="3" id="KW-1185">Reference proteome</keyword>
<name>A0A7J8RW32_GOSDV</name>
<keyword evidence="1" id="KW-0812">Transmembrane</keyword>
<organism evidence="2 3">
    <name type="scientific">Gossypium davidsonii</name>
    <name type="common">Davidson's cotton</name>
    <name type="synonym">Gossypium klotzschianum subsp. davidsonii</name>
    <dbReference type="NCBI Taxonomy" id="34287"/>
    <lineage>
        <taxon>Eukaryota</taxon>
        <taxon>Viridiplantae</taxon>
        <taxon>Streptophyta</taxon>
        <taxon>Embryophyta</taxon>
        <taxon>Tracheophyta</taxon>
        <taxon>Spermatophyta</taxon>
        <taxon>Magnoliopsida</taxon>
        <taxon>eudicotyledons</taxon>
        <taxon>Gunneridae</taxon>
        <taxon>Pentapetalae</taxon>
        <taxon>rosids</taxon>
        <taxon>malvids</taxon>
        <taxon>Malvales</taxon>
        <taxon>Malvaceae</taxon>
        <taxon>Malvoideae</taxon>
        <taxon>Gossypium</taxon>
    </lineage>
</organism>